<dbReference type="OrthoDB" id="2427426at2759"/>
<evidence type="ECO:0000313" key="2">
    <source>
        <dbReference type="Proteomes" id="UP000243579"/>
    </source>
</evidence>
<proteinExistence type="predicted"/>
<evidence type="ECO:0000313" key="1">
    <source>
        <dbReference type="EMBL" id="OQR86001.1"/>
    </source>
</evidence>
<name>A0A1V9YJU7_ACHHY</name>
<dbReference type="EMBL" id="JNBR01001543">
    <property type="protein sequence ID" value="OQR86001.1"/>
    <property type="molecule type" value="Genomic_DNA"/>
</dbReference>
<accession>A0A1V9YJU7</accession>
<protein>
    <recommendedName>
        <fullName evidence="3">HTH CENPB-type domain-containing protein</fullName>
    </recommendedName>
</protein>
<keyword evidence="2" id="KW-1185">Reference proteome</keyword>
<dbReference type="Proteomes" id="UP000243579">
    <property type="component" value="Unassembled WGS sequence"/>
</dbReference>
<sequence>MASRASPIYAIKKRANEITREHQLQKLHGLSGREFTRRALTERGTNLNVTGDVLSYNAFTFTGAMFMIQFKPTAGWIKRFFKRYNITSTVRCGEASSVVWTDEMNQQLKAILHELSVASASPHCIWNFDEAALYICSISAKSFAARRSARKRLAHRKTASR</sequence>
<gene>
    <name evidence="1" type="ORF">ACHHYP_11099</name>
</gene>
<comment type="caution">
    <text evidence="1">The sequence shown here is derived from an EMBL/GenBank/DDBJ whole genome shotgun (WGS) entry which is preliminary data.</text>
</comment>
<organism evidence="1 2">
    <name type="scientific">Achlya hypogyna</name>
    <name type="common">Oomycete</name>
    <name type="synonym">Protoachlya hypogyna</name>
    <dbReference type="NCBI Taxonomy" id="1202772"/>
    <lineage>
        <taxon>Eukaryota</taxon>
        <taxon>Sar</taxon>
        <taxon>Stramenopiles</taxon>
        <taxon>Oomycota</taxon>
        <taxon>Saprolegniomycetes</taxon>
        <taxon>Saprolegniales</taxon>
        <taxon>Achlyaceae</taxon>
        <taxon>Achlya</taxon>
    </lineage>
</organism>
<reference evidence="1 2" key="1">
    <citation type="journal article" date="2014" name="Genome Biol. Evol.">
        <title>The secreted proteins of Achlya hypogyna and Thraustotheca clavata identify the ancestral oomycete secretome and reveal gene acquisitions by horizontal gene transfer.</title>
        <authorList>
            <person name="Misner I."/>
            <person name="Blouin N."/>
            <person name="Leonard G."/>
            <person name="Richards T.A."/>
            <person name="Lane C.E."/>
        </authorList>
    </citation>
    <scope>NUCLEOTIDE SEQUENCE [LARGE SCALE GENOMIC DNA]</scope>
    <source>
        <strain evidence="1 2">ATCC 48635</strain>
    </source>
</reference>
<dbReference type="AlphaFoldDB" id="A0A1V9YJU7"/>
<evidence type="ECO:0008006" key="3">
    <source>
        <dbReference type="Google" id="ProtNLM"/>
    </source>
</evidence>